<organism evidence="1 2">
    <name type="scientific">Filimonas lacunae</name>
    <dbReference type="NCBI Taxonomy" id="477680"/>
    <lineage>
        <taxon>Bacteria</taxon>
        <taxon>Pseudomonadati</taxon>
        <taxon>Bacteroidota</taxon>
        <taxon>Chitinophagia</taxon>
        <taxon>Chitinophagales</taxon>
        <taxon>Chitinophagaceae</taxon>
        <taxon>Filimonas</taxon>
    </lineage>
</organism>
<dbReference type="AlphaFoldDB" id="A0A173MNW9"/>
<proteinExistence type="predicted"/>
<evidence type="ECO:0000313" key="1">
    <source>
        <dbReference type="EMBL" id="SIS67156.1"/>
    </source>
</evidence>
<protein>
    <submittedName>
        <fullName evidence="1">Uncharacterized protein</fullName>
    </submittedName>
</protein>
<dbReference type="OrthoDB" id="638838at2"/>
<reference evidence="2" key="1">
    <citation type="submission" date="2017-01" db="EMBL/GenBank/DDBJ databases">
        <authorList>
            <person name="Varghese N."/>
            <person name="Submissions S."/>
        </authorList>
    </citation>
    <scope>NUCLEOTIDE SEQUENCE [LARGE SCALE GENOMIC DNA]</scope>
    <source>
        <strain evidence="2">DSM 21054</strain>
    </source>
</reference>
<gene>
    <name evidence="1" type="ORF">SAMN05421788_101537</name>
</gene>
<dbReference type="EMBL" id="FTOR01000001">
    <property type="protein sequence ID" value="SIS67156.1"/>
    <property type="molecule type" value="Genomic_DNA"/>
</dbReference>
<sequence length="412" mass="46968">MPQLKRKPKSNQAKKQAEILHKKEFISKLTAFIDKAAGEPVSKLIPKPDLDFMYHFRANPLRIECAPGQKIPGNILKSCREISQDLFDNELIPFRIGAINMLNLKDFTSLALTVSLFTKHLQADSFPHAHIVQQKLAGFHEKFNFSYLSSFPELLDRIMTTISAFHSEASKQYYQCLLTSKDGITSTTILVNCYAIPAEKTQICIKNKVRPIYHVATGLSNMQGQTPSYNTLLFVSVLSEDLFLPPGQIFDVYIQSHAIERLQERLQGVHKNFIHCCFFISLNNLKICKTKNGTLLFEYYLLGNKAGYFTGEIVDNKVILTTFLFLTHTSTPEGDKLYQKHQLTKLDKNYLSIDTLKAFVFSDIATHPEVKQLFIEAGCESLFNIGKGLYHNQEEQTEVQIANTILQYLRQK</sequence>
<dbReference type="Proteomes" id="UP000186917">
    <property type="component" value="Unassembled WGS sequence"/>
</dbReference>
<dbReference type="KEGG" id="fln:FLA_5139"/>
<name>A0A173MNW9_9BACT</name>
<keyword evidence="2" id="KW-1185">Reference proteome</keyword>
<dbReference type="RefSeq" id="WP_076375391.1">
    <property type="nucleotide sequence ID" value="NZ_AP017422.1"/>
</dbReference>
<accession>A0A173MNW9</accession>
<evidence type="ECO:0000313" key="2">
    <source>
        <dbReference type="Proteomes" id="UP000186917"/>
    </source>
</evidence>